<dbReference type="Gene3D" id="3.30.565.10">
    <property type="entry name" value="Histidine kinase-like ATPase, C-terminal domain"/>
    <property type="match status" value="1"/>
</dbReference>
<proteinExistence type="inferred from homology"/>
<dbReference type="GO" id="GO:0004740">
    <property type="term" value="F:pyruvate dehydrogenase (acetyl-transferring) kinase activity"/>
    <property type="evidence" value="ECO:0007669"/>
    <property type="project" value="UniProtKB-EC"/>
</dbReference>
<dbReference type="EMBL" id="CAJNJQ010000474">
    <property type="protein sequence ID" value="CAE7080705.1"/>
    <property type="molecule type" value="Genomic_DNA"/>
</dbReference>
<evidence type="ECO:0000313" key="10">
    <source>
        <dbReference type="EMBL" id="CAE7080705.1"/>
    </source>
</evidence>
<name>A0A8H3DZ40_9AGAM</name>
<dbReference type="GO" id="GO:0005524">
    <property type="term" value="F:ATP binding"/>
    <property type="evidence" value="ECO:0007669"/>
    <property type="project" value="UniProtKB-UniRule"/>
</dbReference>
<keyword evidence="5 8" id="KW-0067">ATP-binding</keyword>
<evidence type="ECO:0000256" key="7">
    <source>
        <dbReference type="ARBA" id="ARBA00048201"/>
    </source>
</evidence>
<evidence type="ECO:0000256" key="5">
    <source>
        <dbReference type="ARBA" id="ARBA00022840"/>
    </source>
</evidence>
<dbReference type="PROSITE" id="PS50109">
    <property type="entry name" value="HIS_KIN"/>
    <property type="match status" value="1"/>
</dbReference>
<evidence type="ECO:0000256" key="6">
    <source>
        <dbReference type="ARBA" id="ARBA00023128"/>
    </source>
</evidence>
<evidence type="ECO:0000256" key="2">
    <source>
        <dbReference type="ARBA" id="ARBA00022679"/>
    </source>
</evidence>
<dbReference type="InterPro" id="IPR004358">
    <property type="entry name" value="Sig_transdc_His_kin-like_C"/>
</dbReference>
<evidence type="ECO:0000256" key="3">
    <source>
        <dbReference type="ARBA" id="ARBA00022741"/>
    </source>
</evidence>
<keyword evidence="6 8" id="KW-0496">Mitochondrion</keyword>
<dbReference type="SUPFAM" id="SSF69012">
    <property type="entry name" value="alpha-ketoacid dehydrogenase kinase, N-terminal domain"/>
    <property type="match status" value="1"/>
</dbReference>
<dbReference type="InterPro" id="IPR018955">
    <property type="entry name" value="BCDHK/PDK_N"/>
</dbReference>
<evidence type="ECO:0000259" key="9">
    <source>
        <dbReference type="PROSITE" id="PS50109"/>
    </source>
</evidence>
<organism evidence="10 11">
    <name type="scientific">Rhizoctonia solani</name>
    <dbReference type="NCBI Taxonomy" id="456999"/>
    <lineage>
        <taxon>Eukaryota</taxon>
        <taxon>Fungi</taxon>
        <taxon>Dikarya</taxon>
        <taxon>Basidiomycota</taxon>
        <taxon>Agaricomycotina</taxon>
        <taxon>Agaricomycetes</taxon>
        <taxon>Cantharellales</taxon>
        <taxon>Ceratobasidiaceae</taxon>
        <taxon>Rhizoctonia</taxon>
    </lineage>
</organism>
<reference evidence="10" key="1">
    <citation type="submission" date="2021-01" db="EMBL/GenBank/DDBJ databases">
        <authorList>
            <person name="Kaushik A."/>
        </authorList>
    </citation>
    <scope>NUCLEOTIDE SEQUENCE</scope>
    <source>
        <strain evidence="10">AG5</strain>
    </source>
</reference>
<dbReference type="GO" id="GO:0005759">
    <property type="term" value="C:mitochondrial matrix"/>
    <property type="evidence" value="ECO:0007669"/>
    <property type="project" value="UniProtKB-SubCell"/>
</dbReference>
<accession>A0A8H3DZ40</accession>
<dbReference type="InterPro" id="IPR003594">
    <property type="entry name" value="HATPase_dom"/>
</dbReference>
<dbReference type="Pfam" id="PF10436">
    <property type="entry name" value="BCDHK_Adom3"/>
    <property type="match status" value="1"/>
</dbReference>
<evidence type="ECO:0000313" key="11">
    <source>
        <dbReference type="Proteomes" id="UP000663827"/>
    </source>
</evidence>
<dbReference type="Gene3D" id="1.20.140.20">
    <property type="entry name" value="Alpha-ketoacid/pyruvate dehydrogenase kinase, N-terminal domain"/>
    <property type="match status" value="1"/>
</dbReference>
<dbReference type="InterPro" id="IPR036890">
    <property type="entry name" value="HATPase_C_sf"/>
</dbReference>
<dbReference type="SUPFAM" id="SSF55874">
    <property type="entry name" value="ATPase domain of HSP90 chaperone/DNA topoisomerase II/histidine kinase"/>
    <property type="match status" value="1"/>
</dbReference>
<comment type="caution">
    <text evidence="10">The sequence shown here is derived from an EMBL/GenBank/DDBJ whole genome shotgun (WGS) entry which is preliminary data.</text>
</comment>
<protein>
    <recommendedName>
        <fullName evidence="8">Protein-serine/threonine kinase</fullName>
        <ecNumber evidence="8">2.7.11.-</ecNumber>
    </recommendedName>
</protein>
<sequence>MVLVRKATSLTEKLAHYASFPQTPVSLHQMVAFGRDPSPGKVLRAAKFLADELPIRLAHRIRDIDNSAHDLGKSSSFATVRNWYLESFEVTIFVFPSLSVHLTPVKEISSFPTIKLPPSTQRIFLPTATPNPFNGLATSLDRGTAGSQRRFYVSPATDGSWTPELLELNSKFIKVLERVRRRHDPTVYRVAYGVREFLRKSGGNGAQGADEELHNWLDRFYMSRVSMRFLISQHMAISSPQPPSPHHVGIINEQTNVASVLQDAIDAASFICEEHYALHRAPRIILNCPSSLHFAYVPGHLNHIAFEILKNSLRATVEKTFAASDDEKFPDIRVDVIELPATDQIAIRVSDQGGGIKKEDLKMAWRYSYSTVGNEDIMDEDEDGMKGGTVRAPMAGYGYGLPLSRLYARYFGGDLRLESRDGEGTDATIILNRKACSLEPVH</sequence>
<evidence type="ECO:0000256" key="4">
    <source>
        <dbReference type="ARBA" id="ARBA00022777"/>
    </source>
</evidence>
<keyword evidence="2 8" id="KW-0808">Transferase</keyword>
<comment type="subcellular location">
    <subcellularLocation>
        <location evidence="8">Mitochondrion matrix</location>
    </subcellularLocation>
</comment>
<feature type="domain" description="Histidine kinase" evidence="9">
    <location>
        <begin position="301"/>
        <end position="435"/>
    </location>
</feature>
<keyword evidence="4 8" id="KW-0418">Kinase</keyword>
<evidence type="ECO:0000256" key="8">
    <source>
        <dbReference type="RuleBase" id="RU366032"/>
    </source>
</evidence>
<evidence type="ECO:0000256" key="1">
    <source>
        <dbReference type="ARBA" id="ARBA00006155"/>
    </source>
</evidence>
<dbReference type="InterPro" id="IPR036784">
    <property type="entry name" value="AK/P_DHK_N_sf"/>
</dbReference>
<dbReference type="AlphaFoldDB" id="A0A8H3DZ40"/>
<dbReference type="EC" id="2.7.11.-" evidence="8"/>
<dbReference type="InterPro" id="IPR039028">
    <property type="entry name" value="BCKD/PDK"/>
</dbReference>
<dbReference type="PRINTS" id="PR00344">
    <property type="entry name" value="BCTRLSENSOR"/>
</dbReference>
<gene>
    <name evidence="10" type="ORF">RDB_LOCUS23521</name>
</gene>
<comment type="catalytic activity">
    <reaction evidence="7">
        <text>L-seryl-[pyruvate dehydrogenase E1 alpha subunit] + ATP = O-phospho-L-seryl-[pyruvate dehydrogenase E1 alpha subunit] + ADP + H(+)</text>
        <dbReference type="Rhea" id="RHEA:23052"/>
        <dbReference type="Rhea" id="RHEA-COMP:13689"/>
        <dbReference type="Rhea" id="RHEA-COMP:13690"/>
        <dbReference type="ChEBI" id="CHEBI:15378"/>
        <dbReference type="ChEBI" id="CHEBI:29999"/>
        <dbReference type="ChEBI" id="CHEBI:30616"/>
        <dbReference type="ChEBI" id="CHEBI:83421"/>
        <dbReference type="ChEBI" id="CHEBI:456216"/>
        <dbReference type="EC" id="2.7.11.2"/>
    </reaction>
</comment>
<comment type="similarity">
    <text evidence="1 8">Belongs to the PDK/BCKDK protein kinase family.</text>
</comment>
<dbReference type="GO" id="GO:0010906">
    <property type="term" value="P:regulation of glucose metabolic process"/>
    <property type="evidence" value="ECO:0007669"/>
    <property type="project" value="TreeGrafter"/>
</dbReference>
<dbReference type="PANTHER" id="PTHR11947">
    <property type="entry name" value="PYRUVATE DEHYDROGENASE KINASE"/>
    <property type="match status" value="1"/>
</dbReference>
<dbReference type="Pfam" id="PF02518">
    <property type="entry name" value="HATPase_c"/>
    <property type="match status" value="1"/>
</dbReference>
<dbReference type="InterPro" id="IPR005467">
    <property type="entry name" value="His_kinase_dom"/>
</dbReference>
<dbReference type="Proteomes" id="UP000663827">
    <property type="component" value="Unassembled WGS sequence"/>
</dbReference>
<keyword evidence="3 8" id="KW-0547">Nucleotide-binding</keyword>
<dbReference type="SMART" id="SM00387">
    <property type="entry name" value="HATPase_c"/>
    <property type="match status" value="1"/>
</dbReference>
<dbReference type="PANTHER" id="PTHR11947:SF3">
    <property type="entry name" value="[PYRUVATE DEHYDROGENASE (ACETYL-TRANSFERRING)] KINASE, MITOCHONDRIAL"/>
    <property type="match status" value="1"/>
</dbReference>